<sequence length="206" mass="23143">MLHLSLDIPRHPTRVSISLQGFLLSHFHLRPEGDFSSHHQPERAAQRFMLHAGGHSDTFSVQLLTLRNFAQLTQETLCPLGPYRLQHDICDDKKILFARPLVRREPAAAGAPPTFRRIPSLRMGEQITGGEVRDVTFQEIAAGDFVEVVAFLDITSDKYDNGLPRIRLRLIPSHLTILSRAHISDLATGRAFEKFHPPSPLLPPTP</sequence>
<organism evidence="1 2">
    <name type="scientific">Artomyces pyxidatus</name>
    <dbReference type="NCBI Taxonomy" id="48021"/>
    <lineage>
        <taxon>Eukaryota</taxon>
        <taxon>Fungi</taxon>
        <taxon>Dikarya</taxon>
        <taxon>Basidiomycota</taxon>
        <taxon>Agaricomycotina</taxon>
        <taxon>Agaricomycetes</taxon>
        <taxon>Russulales</taxon>
        <taxon>Auriscalpiaceae</taxon>
        <taxon>Artomyces</taxon>
    </lineage>
</organism>
<reference evidence="1" key="1">
    <citation type="submission" date="2021-03" db="EMBL/GenBank/DDBJ databases">
        <authorList>
            <consortium name="DOE Joint Genome Institute"/>
            <person name="Ahrendt S."/>
            <person name="Looney B.P."/>
            <person name="Miyauchi S."/>
            <person name="Morin E."/>
            <person name="Drula E."/>
            <person name="Courty P.E."/>
            <person name="Chicoki N."/>
            <person name="Fauchery L."/>
            <person name="Kohler A."/>
            <person name="Kuo A."/>
            <person name="Labutti K."/>
            <person name="Pangilinan J."/>
            <person name="Lipzen A."/>
            <person name="Riley R."/>
            <person name="Andreopoulos W."/>
            <person name="He G."/>
            <person name="Johnson J."/>
            <person name="Barry K.W."/>
            <person name="Grigoriev I.V."/>
            <person name="Nagy L."/>
            <person name="Hibbett D."/>
            <person name="Henrissat B."/>
            <person name="Matheny P.B."/>
            <person name="Labbe J."/>
            <person name="Martin F."/>
        </authorList>
    </citation>
    <scope>NUCLEOTIDE SEQUENCE</scope>
    <source>
        <strain evidence="1">HHB10654</strain>
    </source>
</reference>
<comment type="caution">
    <text evidence="1">The sequence shown here is derived from an EMBL/GenBank/DDBJ whole genome shotgun (WGS) entry which is preliminary data.</text>
</comment>
<evidence type="ECO:0000313" key="1">
    <source>
        <dbReference type="EMBL" id="KAI0056639.1"/>
    </source>
</evidence>
<accession>A0ACB8SJS3</accession>
<reference evidence="1" key="2">
    <citation type="journal article" date="2022" name="New Phytol.">
        <title>Evolutionary transition to the ectomycorrhizal habit in the genomes of a hyperdiverse lineage of mushroom-forming fungi.</title>
        <authorList>
            <person name="Looney B."/>
            <person name="Miyauchi S."/>
            <person name="Morin E."/>
            <person name="Drula E."/>
            <person name="Courty P.E."/>
            <person name="Kohler A."/>
            <person name="Kuo A."/>
            <person name="LaButti K."/>
            <person name="Pangilinan J."/>
            <person name="Lipzen A."/>
            <person name="Riley R."/>
            <person name="Andreopoulos W."/>
            <person name="He G."/>
            <person name="Johnson J."/>
            <person name="Nolan M."/>
            <person name="Tritt A."/>
            <person name="Barry K.W."/>
            <person name="Grigoriev I.V."/>
            <person name="Nagy L.G."/>
            <person name="Hibbett D."/>
            <person name="Henrissat B."/>
            <person name="Matheny P.B."/>
            <person name="Labbe J."/>
            <person name="Martin F.M."/>
        </authorList>
    </citation>
    <scope>NUCLEOTIDE SEQUENCE</scope>
    <source>
        <strain evidence="1">HHB10654</strain>
    </source>
</reference>
<keyword evidence="2" id="KW-1185">Reference proteome</keyword>
<evidence type="ECO:0000313" key="2">
    <source>
        <dbReference type="Proteomes" id="UP000814140"/>
    </source>
</evidence>
<gene>
    <name evidence="1" type="ORF">BV25DRAFT_1920784</name>
</gene>
<name>A0ACB8SJS3_9AGAM</name>
<protein>
    <submittedName>
        <fullName evidence="1">Uncharacterized protein</fullName>
    </submittedName>
</protein>
<dbReference type="Proteomes" id="UP000814140">
    <property type="component" value="Unassembled WGS sequence"/>
</dbReference>
<proteinExistence type="predicted"/>
<dbReference type="EMBL" id="MU277260">
    <property type="protein sequence ID" value="KAI0056639.1"/>
    <property type="molecule type" value="Genomic_DNA"/>
</dbReference>